<proteinExistence type="predicted"/>
<accession>A0ABU8L516</accession>
<protein>
    <submittedName>
        <fullName evidence="1">Uncharacterized protein</fullName>
    </submittedName>
</protein>
<name>A0ABU8L516_9HYPH</name>
<dbReference type="Proteomes" id="UP001387293">
    <property type="component" value="Unassembled WGS sequence"/>
</dbReference>
<comment type="caution">
    <text evidence="1">The sequence shown here is derived from an EMBL/GenBank/DDBJ whole genome shotgun (WGS) entry which is preliminary data.</text>
</comment>
<evidence type="ECO:0000313" key="1">
    <source>
        <dbReference type="EMBL" id="MEI9413071.1"/>
    </source>
</evidence>
<dbReference type="RefSeq" id="WP_337109399.1">
    <property type="nucleotide sequence ID" value="NZ_JAPYKS010000048.1"/>
</dbReference>
<keyword evidence="2" id="KW-1185">Reference proteome</keyword>
<organism evidence="1 2">
    <name type="scientific">Mesorhizobium salmacidum</name>
    <dbReference type="NCBI Taxonomy" id="3015171"/>
    <lineage>
        <taxon>Bacteria</taxon>
        <taxon>Pseudomonadati</taxon>
        <taxon>Pseudomonadota</taxon>
        <taxon>Alphaproteobacteria</taxon>
        <taxon>Hyphomicrobiales</taxon>
        <taxon>Phyllobacteriaceae</taxon>
        <taxon>Mesorhizobium</taxon>
    </lineage>
</organism>
<sequence length="99" mass="11444">MIDLSSVLWIVARKGAKSMPRISCRLAEDDAGRWQMVFDPHELQLYIEFIHWDPSSKPGEWISVEDFLAWAPRNPLHRKALDCFVAFLAKAMLTQMLIS</sequence>
<gene>
    <name evidence="1" type="ORF">O7A60_30655</name>
</gene>
<evidence type="ECO:0000313" key="2">
    <source>
        <dbReference type="Proteomes" id="UP001387293"/>
    </source>
</evidence>
<reference evidence="1 2" key="1">
    <citation type="submission" date="2022-12" db="EMBL/GenBank/DDBJ databases">
        <authorList>
            <person name="Muema E."/>
        </authorList>
    </citation>
    <scope>NUCLEOTIDE SEQUENCE [LARGE SCALE GENOMIC DNA]</scope>
    <source>
        <strain evidence="2">1326</strain>
    </source>
</reference>
<dbReference type="EMBL" id="JAPYKS010000048">
    <property type="protein sequence ID" value="MEI9413071.1"/>
    <property type="molecule type" value="Genomic_DNA"/>
</dbReference>